<gene>
    <name evidence="3" type="primary">WBGene00279061</name>
</gene>
<evidence type="ECO:0000256" key="2">
    <source>
        <dbReference type="RuleBase" id="RU003707"/>
    </source>
</evidence>
<dbReference type="InterPro" id="IPR001753">
    <property type="entry name" value="Enoyl-CoA_hydra/iso"/>
</dbReference>
<evidence type="ECO:0000313" key="4">
    <source>
        <dbReference type="Proteomes" id="UP000005239"/>
    </source>
</evidence>
<accession>A0A2A6C3S0</accession>
<proteinExistence type="inferred from homology"/>
<evidence type="ECO:0000313" key="3">
    <source>
        <dbReference type="EnsemblMetazoa" id="PPA40692.1"/>
    </source>
</evidence>
<dbReference type="SUPFAM" id="SSF52096">
    <property type="entry name" value="ClpP/crotonase"/>
    <property type="match status" value="1"/>
</dbReference>
<name>A0A2A6C3S0_PRIPA</name>
<dbReference type="Gene3D" id="3.90.226.10">
    <property type="entry name" value="2-enoyl-CoA Hydratase, Chain A, domain 1"/>
    <property type="match status" value="1"/>
</dbReference>
<dbReference type="OrthoDB" id="448450at2759"/>
<dbReference type="NCBIfam" id="NF006108">
    <property type="entry name" value="PRK08259.1"/>
    <property type="match status" value="1"/>
</dbReference>
<comment type="similarity">
    <text evidence="1 2">Belongs to the enoyl-CoA hydratase/isomerase family.</text>
</comment>
<evidence type="ECO:0000256" key="1">
    <source>
        <dbReference type="ARBA" id="ARBA00005254"/>
    </source>
</evidence>
<dbReference type="CDD" id="cd06558">
    <property type="entry name" value="crotonase-like"/>
    <property type="match status" value="1"/>
</dbReference>
<dbReference type="InterPro" id="IPR029045">
    <property type="entry name" value="ClpP/crotonase-like_dom_sf"/>
</dbReference>
<accession>A0A8R1UWH1</accession>
<dbReference type="AlphaFoldDB" id="A0A2A6C3S0"/>
<dbReference type="Proteomes" id="UP000005239">
    <property type="component" value="Unassembled WGS sequence"/>
</dbReference>
<reference evidence="4" key="1">
    <citation type="journal article" date="2008" name="Nat. Genet.">
        <title>The Pristionchus pacificus genome provides a unique perspective on nematode lifestyle and parasitism.</title>
        <authorList>
            <person name="Dieterich C."/>
            <person name="Clifton S.W."/>
            <person name="Schuster L.N."/>
            <person name="Chinwalla A."/>
            <person name="Delehaunty K."/>
            <person name="Dinkelacker I."/>
            <person name="Fulton L."/>
            <person name="Fulton R."/>
            <person name="Godfrey J."/>
            <person name="Minx P."/>
            <person name="Mitreva M."/>
            <person name="Roeseler W."/>
            <person name="Tian H."/>
            <person name="Witte H."/>
            <person name="Yang S.P."/>
            <person name="Wilson R.K."/>
            <person name="Sommer R.J."/>
        </authorList>
    </citation>
    <scope>NUCLEOTIDE SEQUENCE [LARGE SCALE GENOMIC DNA]</scope>
    <source>
        <strain evidence="4">PS312</strain>
    </source>
</reference>
<dbReference type="EnsemblMetazoa" id="PPA40692.1">
    <property type="protein sequence ID" value="PPA40692.1"/>
    <property type="gene ID" value="WBGene00279061"/>
</dbReference>
<reference evidence="3" key="2">
    <citation type="submission" date="2022-06" db="UniProtKB">
        <authorList>
            <consortium name="EnsemblMetazoa"/>
        </authorList>
    </citation>
    <scope>IDENTIFICATION</scope>
    <source>
        <strain evidence="3">PS312</strain>
    </source>
</reference>
<dbReference type="Pfam" id="PF00378">
    <property type="entry name" value="ECH_1"/>
    <property type="match status" value="1"/>
</dbReference>
<dbReference type="GO" id="GO:0003824">
    <property type="term" value="F:catalytic activity"/>
    <property type="evidence" value="ECO:0007669"/>
    <property type="project" value="InterPro"/>
</dbReference>
<dbReference type="PANTHER" id="PTHR43802:SF1">
    <property type="entry name" value="IP11341P-RELATED"/>
    <property type="match status" value="1"/>
</dbReference>
<organism evidence="3 4">
    <name type="scientific">Pristionchus pacificus</name>
    <name type="common">Parasitic nematode worm</name>
    <dbReference type="NCBI Taxonomy" id="54126"/>
    <lineage>
        <taxon>Eukaryota</taxon>
        <taxon>Metazoa</taxon>
        <taxon>Ecdysozoa</taxon>
        <taxon>Nematoda</taxon>
        <taxon>Chromadorea</taxon>
        <taxon>Rhabditida</taxon>
        <taxon>Rhabditina</taxon>
        <taxon>Diplogasteromorpha</taxon>
        <taxon>Diplogasteroidea</taxon>
        <taxon>Neodiplogasteridae</taxon>
        <taxon>Pristionchus</taxon>
    </lineage>
</organism>
<dbReference type="PROSITE" id="PS00166">
    <property type="entry name" value="ENOYL_COA_HYDRATASE"/>
    <property type="match status" value="1"/>
</dbReference>
<dbReference type="InterPro" id="IPR018376">
    <property type="entry name" value="Enoyl-CoA_hyd/isom_CS"/>
</dbReference>
<keyword evidence="4" id="KW-1185">Reference proteome</keyword>
<dbReference type="Gene3D" id="1.10.287.2460">
    <property type="match status" value="1"/>
</dbReference>
<sequence>RGERVQCLQVNFVQFVQFVPVSERYVASHSVKTRLEDGIFIITINNTARNNCVSLPTAKALVDAFLRFEADDNAKVAILHGEGANFCCGHDLKEVSQASFIHFDEDLVEKYRPMLLAAVEGYAVAGGLELALLADFRVASSTAKFGVFCRRVGVPLLDGGTVRLPKVIGLGRALDLILTGREVSAEEALSIGLANRVVPKGKALEETIKLAKLIASHPNACMLVDRTSTYNSLSAPTLQDALDFEYTEGVSVLAESVQGALKFIKRPRTSKL</sequence>
<protein>
    <submittedName>
        <fullName evidence="3">Uncharacterized protein</fullName>
    </submittedName>
</protein>
<dbReference type="PANTHER" id="PTHR43802">
    <property type="entry name" value="ENOYL-COA HYDRATASE"/>
    <property type="match status" value="1"/>
</dbReference>